<evidence type="ECO:0000313" key="2">
    <source>
        <dbReference type="Proteomes" id="UP001196413"/>
    </source>
</evidence>
<accession>A0AAD5MX58</accession>
<sequence length="120" mass="13212">MAFSTDPAARAQVLQISPNSGSAEAFVKSLITQGVLDVLEQQGRAAGFPDFAITTILGQLGINALYTPLPCPKVSVNSNGGWQIFNFQHPLQTRNSSLSSQRFFEYLRYYIESSYAEKEC</sequence>
<evidence type="ECO:0000313" key="1">
    <source>
        <dbReference type="EMBL" id="KAJ1356557.1"/>
    </source>
</evidence>
<name>A0AAD5MX58_PARTN</name>
<organism evidence="1 2">
    <name type="scientific">Parelaphostrongylus tenuis</name>
    <name type="common">Meningeal worm</name>
    <dbReference type="NCBI Taxonomy" id="148309"/>
    <lineage>
        <taxon>Eukaryota</taxon>
        <taxon>Metazoa</taxon>
        <taxon>Ecdysozoa</taxon>
        <taxon>Nematoda</taxon>
        <taxon>Chromadorea</taxon>
        <taxon>Rhabditida</taxon>
        <taxon>Rhabditina</taxon>
        <taxon>Rhabditomorpha</taxon>
        <taxon>Strongyloidea</taxon>
        <taxon>Metastrongylidae</taxon>
        <taxon>Parelaphostrongylus</taxon>
    </lineage>
</organism>
<gene>
    <name evidence="1" type="ORF">KIN20_014287</name>
</gene>
<dbReference type="EMBL" id="JAHQIW010002843">
    <property type="protein sequence ID" value="KAJ1356557.1"/>
    <property type="molecule type" value="Genomic_DNA"/>
</dbReference>
<reference evidence="1" key="1">
    <citation type="submission" date="2021-06" db="EMBL/GenBank/DDBJ databases">
        <title>Parelaphostrongylus tenuis whole genome reference sequence.</title>
        <authorList>
            <person name="Garwood T.J."/>
            <person name="Larsen P.A."/>
            <person name="Fountain-Jones N.M."/>
            <person name="Garbe J.R."/>
            <person name="Macchietto M.G."/>
            <person name="Kania S.A."/>
            <person name="Gerhold R.W."/>
            <person name="Richards J.E."/>
            <person name="Wolf T.M."/>
        </authorList>
    </citation>
    <scope>NUCLEOTIDE SEQUENCE</scope>
    <source>
        <strain evidence="1">MNPRO001-30</strain>
        <tissue evidence="1">Meninges</tissue>
    </source>
</reference>
<comment type="caution">
    <text evidence="1">The sequence shown here is derived from an EMBL/GenBank/DDBJ whole genome shotgun (WGS) entry which is preliminary data.</text>
</comment>
<keyword evidence="2" id="KW-1185">Reference proteome</keyword>
<proteinExistence type="predicted"/>
<protein>
    <submittedName>
        <fullName evidence="1">Uncharacterized protein</fullName>
    </submittedName>
</protein>
<dbReference type="AlphaFoldDB" id="A0AAD5MX58"/>
<dbReference type="Proteomes" id="UP001196413">
    <property type="component" value="Unassembled WGS sequence"/>
</dbReference>